<evidence type="ECO:0000313" key="3">
    <source>
        <dbReference type="Proteomes" id="UP000596827"/>
    </source>
</evidence>
<comment type="caution">
    <text evidence="2">The sequence shown here is derived from an EMBL/GenBank/DDBJ whole genome shotgun (WGS) entry which is preliminary data.</text>
</comment>
<protein>
    <submittedName>
        <fullName evidence="2">DUF2249 domain-containing protein</fullName>
    </submittedName>
</protein>
<dbReference type="InterPro" id="IPR018720">
    <property type="entry name" value="DUF2249"/>
</dbReference>
<gene>
    <name evidence="2" type="ORF">H8R02_26995</name>
</gene>
<sequence>MIEDEREWREAGERHLDVRGLPPPRPLVTILKRIGMLAPGESLVVHLDRDPVLLYPELDEIGWRADPLEPEADEVRLRLRAAR</sequence>
<evidence type="ECO:0000313" key="2">
    <source>
        <dbReference type="EMBL" id="MBC5768141.1"/>
    </source>
</evidence>
<reference evidence="2" key="1">
    <citation type="submission" date="2020-08" db="EMBL/GenBank/DDBJ databases">
        <title>Ramlibacter sp. GTP1 16S ribosomal RNA gene genome sequencing and assembly.</title>
        <authorList>
            <person name="Kang M."/>
        </authorList>
    </citation>
    <scope>NUCLEOTIDE SEQUENCE</scope>
    <source>
        <strain evidence="2">GTP1</strain>
    </source>
</reference>
<dbReference type="Pfam" id="PF10006">
    <property type="entry name" value="DUF2249"/>
    <property type="match status" value="1"/>
</dbReference>
<dbReference type="Proteomes" id="UP000596827">
    <property type="component" value="Unassembled WGS sequence"/>
</dbReference>
<accession>A0A923S546</accession>
<organism evidence="2 3">
    <name type="scientific">Ramlibacter albus</name>
    <dbReference type="NCBI Taxonomy" id="2079448"/>
    <lineage>
        <taxon>Bacteria</taxon>
        <taxon>Pseudomonadati</taxon>
        <taxon>Pseudomonadota</taxon>
        <taxon>Betaproteobacteria</taxon>
        <taxon>Burkholderiales</taxon>
        <taxon>Comamonadaceae</taxon>
        <taxon>Ramlibacter</taxon>
    </lineage>
</organism>
<dbReference type="AlphaFoldDB" id="A0A923S546"/>
<dbReference type="RefSeq" id="WP_187084629.1">
    <property type="nucleotide sequence ID" value="NZ_JACORU010000015.1"/>
</dbReference>
<dbReference type="EMBL" id="JACORU010000015">
    <property type="protein sequence ID" value="MBC5768141.1"/>
    <property type="molecule type" value="Genomic_DNA"/>
</dbReference>
<keyword evidence="3" id="KW-1185">Reference proteome</keyword>
<feature type="domain" description="DUF2249" evidence="1">
    <location>
        <begin position="16"/>
        <end position="80"/>
    </location>
</feature>
<dbReference type="SUPFAM" id="SSF64307">
    <property type="entry name" value="SirA-like"/>
    <property type="match status" value="1"/>
</dbReference>
<evidence type="ECO:0000259" key="1">
    <source>
        <dbReference type="Pfam" id="PF10006"/>
    </source>
</evidence>
<name>A0A923S546_9BURK</name>
<dbReference type="InterPro" id="IPR036868">
    <property type="entry name" value="TusA-like_sf"/>
</dbReference>
<proteinExistence type="predicted"/>